<evidence type="ECO:0000256" key="3">
    <source>
        <dbReference type="ARBA" id="ARBA00022490"/>
    </source>
</evidence>
<evidence type="ECO:0000256" key="5">
    <source>
        <dbReference type="ARBA" id="ARBA00025050"/>
    </source>
</evidence>
<gene>
    <name evidence="6 8" type="primary">frr</name>
    <name evidence="8" type="ORF">OTSGILL_0034</name>
</gene>
<dbReference type="InterPro" id="IPR002661">
    <property type="entry name" value="Ribosome_recyc_fac"/>
</dbReference>
<dbReference type="NCBIfam" id="TIGR00496">
    <property type="entry name" value="frr"/>
    <property type="match status" value="1"/>
</dbReference>
<dbReference type="InterPro" id="IPR023584">
    <property type="entry name" value="Ribosome_recyc_fac_dom"/>
</dbReference>
<name>A0A0F3MI55_ORITS</name>
<dbReference type="InterPro" id="IPR036191">
    <property type="entry name" value="RRF_sf"/>
</dbReference>
<protein>
    <recommendedName>
        <fullName evidence="6">Ribosome-recycling factor</fullName>
        <shortName evidence="6">RRF</shortName>
    </recommendedName>
    <alternativeName>
        <fullName evidence="6">Ribosome-releasing factor</fullName>
    </alternativeName>
</protein>
<dbReference type="Gene3D" id="1.10.132.20">
    <property type="entry name" value="Ribosome-recycling factor"/>
    <property type="match status" value="1"/>
</dbReference>
<dbReference type="EMBL" id="LANO01000001">
    <property type="protein sequence ID" value="KJV54254.1"/>
    <property type="molecule type" value="Genomic_DNA"/>
</dbReference>
<accession>A0A0F3MI55</accession>
<reference evidence="8 9" key="1">
    <citation type="submission" date="2015-02" db="EMBL/GenBank/DDBJ databases">
        <title>Genome Sequencing of Rickettsiales.</title>
        <authorList>
            <person name="Daugherty S.C."/>
            <person name="Su Q."/>
            <person name="Abolude K."/>
            <person name="Beier-Sexton M."/>
            <person name="Carlyon J.A."/>
            <person name="Carter R."/>
            <person name="Day N.P."/>
            <person name="Dumler S.J."/>
            <person name="Dyachenko V."/>
            <person name="Godinez A."/>
            <person name="Kurtti T.J."/>
            <person name="Lichay M."/>
            <person name="Mullins K.E."/>
            <person name="Ott S."/>
            <person name="Pappas-Brown V."/>
            <person name="Paris D.H."/>
            <person name="Patel P."/>
            <person name="Richards A.L."/>
            <person name="Sadzewicz L."/>
            <person name="Sears K."/>
            <person name="Seidman D."/>
            <person name="Sengamalay N."/>
            <person name="Stenos J."/>
            <person name="Tallon L.J."/>
            <person name="Vincent G."/>
            <person name="Fraser C.M."/>
            <person name="Munderloh U."/>
            <person name="Dunning-Hotopp J.C."/>
        </authorList>
    </citation>
    <scope>NUCLEOTIDE SEQUENCE [LARGE SCALE GENOMIC DNA]</scope>
    <source>
        <strain evidence="8 9">Gilliam</strain>
    </source>
</reference>
<dbReference type="Proteomes" id="UP000033769">
    <property type="component" value="Unassembled WGS sequence"/>
</dbReference>
<dbReference type="PATRIC" id="fig|1359184.3.peg.42"/>
<dbReference type="GO" id="GO:0002184">
    <property type="term" value="P:cytoplasmic translational termination"/>
    <property type="evidence" value="ECO:0007669"/>
    <property type="project" value="TreeGrafter"/>
</dbReference>
<dbReference type="GO" id="GO:0043023">
    <property type="term" value="F:ribosomal large subunit binding"/>
    <property type="evidence" value="ECO:0007669"/>
    <property type="project" value="TreeGrafter"/>
</dbReference>
<dbReference type="AlphaFoldDB" id="A0A0F3MI55"/>
<dbReference type="FunFam" id="1.10.132.20:FF:000001">
    <property type="entry name" value="Ribosome-recycling factor"/>
    <property type="match status" value="1"/>
</dbReference>
<evidence type="ECO:0000256" key="6">
    <source>
        <dbReference type="HAMAP-Rule" id="MF_00040"/>
    </source>
</evidence>
<dbReference type="HAMAP" id="MF_00040">
    <property type="entry name" value="RRF"/>
    <property type="match status" value="1"/>
</dbReference>
<keyword evidence="4 6" id="KW-0648">Protein biosynthesis</keyword>
<comment type="caution">
    <text evidence="8">The sequence shown here is derived from an EMBL/GenBank/DDBJ whole genome shotgun (WGS) entry which is preliminary data.</text>
</comment>
<dbReference type="SUPFAM" id="SSF55194">
    <property type="entry name" value="Ribosome recycling factor, RRF"/>
    <property type="match status" value="1"/>
</dbReference>
<evidence type="ECO:0000256" key="2">
    <source>
        <dbReference type="ARBA" id="ARBA00005912"/>
    </source>
</evidence>
<comment type="function">
    <text evidence="5 6">Responsible for the release of ribosomes from messenger RNA at the termination of protein biosynthesis. May increase the efficiency of translation by recycling ribosomes from one round of translation to another.</text>
</comment>
<sequence>MNHEELINSLTKKMNGALQVLDADLKGLRVGQASAYFLDPVQVEAYNSRVPILQVATISVSDTKTILVQVWDKSLVKAVKKAIMEANLGVSIISDDNQIIRLQLPIPSEERRKELVKIAHKYQEKSKIIVRNIRRDGIELIKQMEQNTECSKDEAHIYSKEIQELTDKYCDKIDKIIKLKEQDIINYKYFKIIVLIVFKKTKKALTC</sequence>
<proteinExistence type="inferred from homology"/>
<evidence type="ECO:0000313" key="9">
    <source>
        <dbReference type="Proteomes" id="UP000033769"/>
    </source>
</evidence>
<evidence type="ECO:0000256" key="4">
    <source>
        <dbReference type="ARBA" id="ARBA00022917"/>
    </source>
</evidence>
<keyword evidence="3 6" id="KW-0963">Cytoplasm</keyword>
<dbReference type="FunFam" id="3.30.1360.40:FF:000001">
    <property type="entry name" value="Ribosome-recycling factor"/>
    <property type="match status" value="1"/>
</dbReference>
<evidence type="ECO:0000313" key="8">
    <source>
        <dbReference type="EMBL" id="KJV54254.1"/>
    </source>
</evidence>
<evidence type="ECO:0000256" key="1">
    <source>
        <dbReference type="ARBA" id="ARBA00004496"/>
    </source>
</evidence>
<dbReference type="Pfam" id="PF01765">
    <property type="entry name" value="RRF"/>
    <property type="match status" value="1"/>
</dbReference>
<feature type="domain" description="Ribosome recycling factor" evidence="7">
    <location>
        <begin position="22"/>
        <end position="184"/>
    </location>
</feature>
<evidence type="ECO:0000259" key="7">
    <source>
        <dbReference type="Pfam" id="PF01765"/>
    </source>
</evidence>
<dbReference type="GO" id="GO:0005829">
    <property type="term" value="C:cytosol"/>
    <property type="evidence" value="ECO:0007669"/>
    <property type="project" value="GOC"/>
</dbReference>
<dbReference type="Gene3D" id="3.30.1360.40">
    <property type="match status" value="1"/>
</dbReference>
<dbReference type="PANTHER" id="PTHR20982:SF3">
    <property type="entry name" value="MITOCHONDRIAL RIBOSOME RECYCLING FACTOR PSEUDO 1"/>
    <property type="match status" value="1"/>
</dbReference>
<comment type="subcellular location">
    <subcellularLocation>
        <location evidence="1 6">Cytoplasm</location>
    </subcellularLocation>
</comment>
<dbReference type="PANTHER" id="PTHR20982">
    <property type="entry name" value="RIBOSOME RECYCLING FACTOR"/>
    <property type="match status" value="1"/>
</dbReference>
<organism evidence="8 9">
    <name type="scientific">Orientia tsutsugamushi str. Gilliam</name>
    <dbReference type="NCBI Taxonomy" id="1359184"/>
    <lineage>
        <taxon>Bacteria</taxon>
        <taxon>Pseudomonadati</taxon>
        <taxon>Pseudomonadota</taxon>
        <taxon>Alphaproteobacteria</taxon>
        <taxon>Rickettsiales</taxon>
        <taxon>Rickettsiaceae</taxon>
        <taxon>Rickettsieae</taxon>
        <taxon>Orientia</taxon>
    </lineage>
</organism>
<comment type="similarity">
    <text evidence="2 6">Belongs to the RRF family.</text>
</comment>